<gene>
    <name evidence="2" type="ORF">B0H15DRAFT_958222</name>
</gene>
<accession>A0AAD6TRB4</accession>
<reference evidence="2" key="1">
    <citation type="submission" date="2023-03" db="EMBL/GenBank/DDBJ databases">
        <title>Massive genome expansion in bonnet fungi (Mycena s.s.) driven by repeated elements and novel gene families across ecological guilds.</title>
        <authorList>
            <consortium name="Lawrence Berkeley National Laboratory"/>
            <person name="Harder C.B."/>
            <person name="Miyauchi S."/>
            <person name="Viragh M."/>
            <person name="Kuo A."/>
            <person name="Thoen E."/>
            <person name="Andreopoulos B."/>
            <person name="Lu D."/>
            <person name="Skrede I."/>
            <person name="Drula E."/>
            <person name="Henrissat B."/>
            <person name="Morin E."/>
            <person name="Kohler A."/>
            <person name="Barry K."/>
            <person name="LaButti K."/>
            <person name="Morin E."/>
            <person name="Salamov A."/>
            <person name="Lipzen A."/>
            <person name="Mereny Z."/>
            <person name="Hegedus B."/>
            <person name="Baldrian P."/>
            <person name="Stursova M."/>
            <person name="Weitz H."/>
            <person name="Taylor A."/>
            <person name="Grigoriev I.V."/>
            <person name="Nagy L.G."/>
            <person name="Martin F."/>
            <person name="Kauserud H."/>
        </authorList>
    </citation>
    <scope>NUCLEOTIDE SEQUENCE</scope>
    <source>
        <strain evidence="2">CBHHK173m</strain>
    </source>
</reference>
<sequence length="331" mass="34730">MLAGPRSLAAPHPAPRAPRRSRRPHPAQHSERGGARCATHPATRYRLVWARPASAARSPPGFAPARAPAVPAARIRPSTASGAGHAVRHTQLPATASFGPAPPLLRAHRPDLPPRAPPPFPPPASGPAQRAGRGTLRDTPSYPLPPRLGPPRLCCALTARICPRARPRRSRRPHPVQHSERGGARCAAYPATRYRLVWARPASAARSPPGFPPARAPAVPAARIRPSTASGAGNAARHTQLPATPSFGPAPPLLRAHRPDFPPRAPPPFPPPASGPAQRAGRGTLRGTPSYPLPPRLGPPRLCCALTARISPPPRAPPPFPPPASTQHSGS</sequence>
<protein>
    <submittedName>
        <fullName evidence="2">Uncharacterized protein</fullName>
    </submittedName>
</protein>
<evidence type="ECO:0000313" key="3">
    <source>
        <dbReference type="Proteomes" id="UP001222325"/>
    </source>
</evidence>
<dbReference type="AlphaFoldDB" id="A0AAD6TRB4"/>
<name>A0AAD6TRB4_9AGAR</name>
<proteinExistence type="predicted"/>
<feature type="compositionally biased region" description="Pro residues" evidence="1">
    <location>
        <begin position="262"/>
        <end position="274"/>
    </location>
</feature>
<evidence type="ECO:0000256" key="1">
    <source>
        <dbReference type="SAM" id="MobiDB-lite"/>
    </source>
</evidence>
<feature type="region of interest" description="Disordered" evidence="1">
    <location>
        <begin position="225"/>
        <end position="331"/>
    </location>
</feature>
<feature type="region of interest" description="Disordered" evidence="1">
    <location>
        <begin position="94"/>
        <end position="148"/>
    </location>
</feature>
<feature type="region of interest" description="Disordered" evidence="1">
    <location>
        <begin position="1"/>
        <end position="41"/>
    </location>
</feature>
<comment type="caution">
    <text evidence="2">The sequence shown here is derived from an EMBL/GenBank/DDBJ whole genome shotgun (WGS) entry which is preliminary data.</text>
</comment>
<organism evidence="2 3">
    <name type="scientific">Mycena belliarum</name>
    <dbReference type="NCBI Taxonomy" id="1033014"/>
    <lineage>
        <taxon>Eukaryota</taxon>
        <taxon>Fungi</taxon>
        <taxon>Dikarya</taxon>
        <taxon>Basidiomycota</taxon>
        <taxon>Agaricomycotina</taxon>
        <taxon>Agaricomycetes</taxon>
        <taxon>Agaricomycetidae</taxon>
        <taxon>Agaricales</taxon>
        <taxon>Marasmiineae</taxon>
        <taxon>Mycenaceae</taxon>
        <taxon>Mycena</taxon>
    </lineage>
</organism>
<feature type="compositionally biased region" description="Pro residues" evidence="1">
    <location>
        <begin position="311"/>
        <end position="324"/>
    </location>
</feature>
<dbReference type="Proteomes" id="UP001222325">
    <property type="component" value="Unassembled WGS sequence"/>
</dbReference>
<feature type="compositionally biased region" description="Basic residues" evidence="1">
    <location>
        <begin position="165"/>
        <end position="175"/>
    </location>
</feature>
<dbReference type="EMBL" id="JARJCN010000154">
    <property type="protein sequence ID" value="KAJ7067696.1"/>
    <property type="molecule type" value="Genomic_DNA"/>
</dbReference>
<feature type="compositionally biased region" description="Low complexity" evidence="1">
    <location>
        <begin position="1"/>
        <end position="11"/>
    </location>
</feature>
<feature type="compositionally biased region" description="Basic residues" evidence="1">
    <location>
        <begin position="17"/>
        <end position="26"/>
    </location>
</feature>
<feature type="compositionally biased region" description="Pro residues" evidence="1">
    <location>
        <begin position="113"/>
        <end position="125"/>
    </location>
</feature>
<keyword evidence="3" id="KW-1185">Reference proteome</keyword>
<evidence type="ECO:0000313" key="2">
    <source>
        <dbReference type="EMBL" id="KAJ7067696.1"/>
    </source>
</evidence>
<feature type="region of interest" description="Disordered" evidence="1">
    <location>
        <begin position="165"/>
        <end position="184"/>
    </location>
</feature>